<keyword evidence="7 16" id="KW-0479">Metal-binding</keyword>
<gene>
    <name evidence="14" type="primary">ddl</name>
    <name evidence="19" type="ORF">IAC51_03400</name>
</gene>
<evidence type="ECO:0000256" key="14">
    <source>
        <dbReference type="HAMAP-Rule" id="MF_00047"/>
    </source>
</evidence>
<dbReference type="PANTHER" id="PTHR23132:SF23">
    <property type="entry name" value="D-ALANINE--D-ALANINE LIGASE B"/>
    <property type="match status" value="1"/>
</dbReference>
<dbReference type="EC" id="6.3.2.4" evidence="4 14"/>
<dbReference type="PANTHER" id="PTHR23132">
    <property type="entry name" value="D-ALANINE--D-ALANINE LIGASE"/>
    <property type="match status" value="1"/>
</dbReference>
<evidence type="ECO:0000256" key="3">
    <source>
        <dbReference type="ARBA" id="ARBA00010871"/>
    </source>
</evidence>
<evidence type="ECO:0000256" key="13">
    <source>
        <dbReference type="ARBA" id="ARBA00047614"/>
    </source>
</evidence>
<evidence type="ECO:0000256" key="11">
    <source>
        <dbReference type="ARBA" id="ARBA00022984"/>
    </source>
</evidence>
<dbReference type="InterPro" id="IPR011127">
    <property type="entry name" value="Dala_Dala_lig_N"/>
</dbReference>
<comment type="similarity">
    <text evidence="3 14">Belongs to the D-alanine--D-alanine ligase family.</text>
</comment>
<dbReference type="Proteomes" id="UP000712007">
    <property type="component" value="Unassembled WGS sequence"/>
</dbReference>
<dbReference type="GO" id="GO:0046872">
    <property type="term" value="F:metal ion binding"/>
    <property type="evidence" value="ECO:0007669"/>
    <property type="project" value="UniProtKB-KW"/>
</dbReference>
<dbReference type="PROSITE" id="PS50975">
    <property type="entry name" value="ATP_GRASP"/>
    <property type="match status" value="1"/>
</dbReference>
<dbReference type="HAMAP" id="MF_00047">
    <property type="entry name" value="Dala_Dala_lig"/>
    <property type="match status" value="1"/>
</dbReference>
<keyword evidence="8 17" id="KW-0547">Nucleotide-binding</keyword>
<protein>
    <recommendedName>
        <fullName evidence="4 14">D-alanine--D-alanine ligase</fullName>
        <ecNumber evidence="4 14">6.3.2.4</ecNumber>
    </recommendedName>
    <alternativeName>
        <fullName evidence="14">D-Ala-D-Ala ligase</fullName>
    </alternativeName>
    <alternativeName>
        <fullName evidence="14">D-alanylalanine synthetase</fullName>
    </alternativeName>
</protein>
<dbReference type="InterPro" id="IPR011095">
    <property type="entry name" value="Dala_Dala_lig_C"/>
</dbReference>
<feature type="binding site" evidence="16">
    <location>
        <position position="291"/>
    </location>
    <ligand>
        <name>Mg(2+)</name>
        <dbReference type="ChEBI" id="CHEBI:18420"/>
        <label>2</label>
    </ligand>
</feature>
<dbReference type="Pfam" id="PF01820">
    <property type="entry name" value="Dala_Dala_lig_N"/>
    <property type="match status" value="1"/>
</dbReference>
<comment type="cofactor">
    <cofactor evidence="16">
        <name>Mg(2+)</name>
        <dbReference type="ChEBI" id="CHEBI:18420"/>
    </cofactor>
    <cofactor evidence="16">
        <name>Mn(2+)</name>
        <dbReference type="ChEBI" id="CHEBI:29035"/>
    </cofactor>
    <text evidence="16">Binds 2 magnesium or manganese ions per subunit.</text>
</comment>
<dbReference type="EMBL" id="JADIMV010000056">
    <property type="protein sequence ID" value="MBO8439677.1"/>
    <property type="molecule type" value="Genomic_DNA"/>
</dbReference>
<feature type="domain" description="ATP-grasp" evidence="18">
    <location>
        <begin position="122"/>
        <end position="322"/>
    </location>
</feature>
<dbReference type="Gene3D" id="3.30.1490.20">
    <property type="entry name" value="ATP-grasp fold, A domain"/>
    <property type="match status" value="1"/>
</dbReference>
<evidence type="ECO:0000313" key="19">
    <source>
        <dbReference type="EMBL" id="MBO8439677.1"/>
    </source>
</evidence>
<evidence type="ECO:0000256" key="2">
    <source>
        <dbReference type="ARBA" id="ARBA00004496"/>
    </source>
</evidence>
<keyword evidence="10 14" id="KW-0133">Cell shape</keyword>
<evidence type="ECO:0000256" key="6">
    <source>
        <dbReference type="ARBA" id="ARBA00022598"/>
    </source>
</evidence>
<feature type="active site" evidence="15">
    <location>
        <position position="300"/>
    </location>
</feature>
<dbReference type="PROSITE" id="PS00844">
    <property type="entry name" value="DALA_DALA_LIGASE_2"/>
    <property type="match status" value="1"/>
</dbReference>
<keyword evidence="12 14" id="KW-0961">Cell wall biogenesis/degradation</keyword>
<feature type="binding site" evidence="16">
    <location>
        <position position="289"/>
    </location>
    <ligand>
        <name>Mg(2+)</name>
        <dbReference type="ChEBI" id="CHEBI:18420"/>
        <label>1</label>
    </ligand>
</feature>
<comment type="caution">
    <text evidence="19">The sequence shown here is derived from an EMBL/GenBank/DDBJ whole genome shotgun (WGS) entry which is preliminary data.</text>
</comment>
<dbReference type="PIRSF" id="PIRSF039102">
    <property type="entry name" value="Ddl/VanB"/>
    <property type="match status" value="1"/>
</dbReference>
<evidence type="ECO:0000259" key="18">
    <source>
        <dbReference type="PROSITE" id="PS50975"/>
    </source>
</evidence>
<evidence type="ECO:0000256" key="7">
    <source>
        <dbReference type="ARBA" id="ARBA00022723"/>
    </source>
</evidence>
<dbReference type="GO" id="GO:0008360">
    <property type="term" value="P:regulation of cell shape"/>
    <property type="evidence" value="ECO:0007669"/>
    <property type="project" value="UniProtKB-KW"/>
</dbReference>
<evidence type="ECO:0000256" key="15">
    <source>
        <dbReference type="PIRSR" id="PIRSR039102-1"/>
    </source>
</evidence>
<evidence type="ECO:0000256" key="5">
    <source>
        <dbReference type="ARBA" id="ARBA00022490"/>
    </source>
</evidence>
<dbReference type="Pfam" id="PF07478">
    <property type="entry name" value="Dala_Dala_lig_C"/>
    <property type="match status" value="1"/>
</dbReference>
<feature type="binding site" evidence="16">
    <location>
        <position position="276"/>
    </location>
    <ligand>
        <name>Mg(2+)</name>
        <dbReference type="ChEBI" id="CHEBI:18420"/>
        <label>1</label>
    </ligand>
</feature>
<dbReference type="InterPro" id="IPR011761">
    <property type="entry name" value="ATP-grasp"/>
</dbReference>
<comment type="pathway">
    <text evidence="14">Cell wall biogenesis; peptidoglycan biosynthesis.</text>
</comment>
<evidence type="ECO:0000256" key="8">
    <source>
        <dbReference type="ARBA" id="ARBA00022741"/>
    </source>
</evidence>
<dbReference type="GO" id="GO:0071555">
    <property type="term" value="P:cell wall organization"/>
    <property type="evidence" value="ECO:0007669"/>
    <property type="project" value="UniProtKB-KW"/>
</dbReference>
<dbReference type="GO" id="GO:0005524">
    <property type="term" value="F:ATP binding"/>
    <property type="evidence" value="ECO:0007669"/>
    <property type="project" value="UniProtKB-UniRule"/>
</dbReference>
<dbReference type="SUPFAM" id="SSF52440">
    <property type="entry name" value="PreATP-grasp domain"/>
    <property type="match status" value="1"/>
</dbReference>
<evidence type="ECO:0000256" key="10">
    <source>
        <dbReference type="ARBA" id="ARBA00022960"/>
    </source>
</evidence>
<dbReference type="PROSITE" id="PS00843">
    <property type="entry name" value="DALA_DALA_LIGASE_1"/>
    <property type="match status" value="1"/>
</dbReference>
<organism evidence="19 20">
    <name type="scientific">Candidatus Aphodosoma intestinipullorum</name>
    <dbReference type="NCBI Taxonomy" id="2840674"/>
    <lineage>
        <taxon>Bacteria</taxon>
        <taxon>Pseudomonadati</taxon>
        <taxon>Bacteroidota</taxon>
        <taxon>Bacteroidia</taxon>
        <taxon>Bacteroidales</taxon>
        <taxon>Candidatus Aphodosoma</taxon>
    </lineage>
</organism>
<keyword evidence="9 17" id="KW-0067">ATP-binding</keyword>
<dbReference type="GO" id="GO:0005737">
    <property type="term" value="C:cytoplasm"/>
    <property type="evidence" value="ECO:0007669"/>
    <property type="project" value="UniProtKB-SubCell"/>
</dbReference>
<keyword evidence="6 14" id="KW-0436">Ligase</keyword>
<evidence type="ECO:0000256" key="9">
    <source>
        <dbReference type="ARBA" id="ARBA00022840"/>
    </source>
</evidence>
<dbReference type="InterPro" id="IPR005905">
    <property type="entry name" value="D_ala_D_ala"/>
</dbReference>
<dbReference type="InterPro" id="IPR016185">
    <property type="entry name" value="PreATP-grasp_dom_sf"/>
</dbReference>
<comment type="function">
    <text evidence="14">Cell wall formation.</text>
</comment>
<dbReference type="AlphaFoldDB" id="A0A940DKZ8"/>
<evidence type="ECO:0000256" key="4">
    <source>
        <dbReference type="ARBA" id="ARBA00012216"/>
    </source>
</evidence>
<comment type="cofactor">
    <cofactor evidence="1">
        <name>Mn(2+)</name>
        <dbReference type="ChEBI" id="CHEBI:29035"/>
    </cofactor>
</comment>
<evidence type="ECO:0000256" key="17">
    <source>
        <dbReference type="PROSITE-ProRule" id="PRU00409"/>
    </source>
</evidence>
<dbReference type="Gene3D" id="3.30.470.20">
    <property type="entry name" value="ATP-grasp fold, B domain"/>
    <property type="match status" value="1"/>
</dbReference>
<dbReference type="NCBIfam" id="NF002378">
    <property type="entry name" value="PRK01372.1"/>
    <property type="match status" value="1"/>
</dbReference>
<evidence type="ECO:0000313" key="20">
    <source>
        <dbReference type="Proteomes" id="UP000712007"/>
    </source>
</evidence>
<evidence type="ECO:0000256" key="16">
    <source>
        <dbReference type="PIRSR" id="PIRSR039102-3"/>
    </source>
</evidence>
<reference evidence="19" key="1">
    <citation type="submission" date="2020-10" db="EMBL/GenBank/DDBJ databases">
        <authorList>
            <person name="Gilroy R."/>
        </authorList>
    </citation>
    <scope>NUCLEOTIDE SEQUENCE</scope>
    <source>
        <strain evidence="19">3924</strain>
    </source>
</reference>
<dbReference type="SUPFAM" id="SSF56059">
    <property type="entry name" value="Glutathione synthetase ATP-binding domain-like"/>
    <property type="match status" value="1"/>
</dbReference>
<comment type="catalytic activity">
    <reaction evidence="13 14">
        <text>2 D-alanine + ATP = D-alanyl-D-alanine + ADP + phosphate + H(+)</text>
        <dbReference type="Rhea" id="RHEA:11224"/>
        <dbReference type="ChEBI" id="CHEBI:15378"/>
        <dbReference type="ChEBI" id="CHEBI:30616"/>
        <dbReference type="ChEBI" id="CHEBI:43474"/>
        <dbReference type="ChEBI" id="CHEBI:57416"/>
        <dbReference type="ChEBI" id="CHEBI:57822"/>
        <dbReference type="ChEBI" id="CHEBI:456216"/>
        <dbReference type="EC" id="6.3.2.4"/>
    </reaction>
</comment>
<dbReference type="InterPro" id="IPR000291">
    <property type="entry name" value="D-Ala_lig_Van_CS"/>
</dbReference>
<comment type="subcellular location">
    <subcellularLocation>
        <location evidence="2 14">Cytoplasm</location>
    </subcellularLocation>
</comment>
<dbReference type="GO" id="GO:0008716">
    <property type="term" value="F:D-alanine-D-alanine ligase activity"/>
    <property type="evidence" value="ECO:0007669"/>
    <property type="project" value="UniProtKB-UniRule"/>
</dbReference>
<feature type="active site" evidence="15">
    <location>
        <position position="15"/>
    </location>
</feature>
<feature type="binding site" evidence="16">
    <location>
        <position position="289"/>
    </location>
    <ligand>
        <name>Mg(2+)</name>
        <dbReference type="ChEBI" id="CHEBI:18420"/>
        <label>2</label>
    </ligand>
</feature>
<accession>A0A940DKZ8</accession>
<reference evidence="19" key="2">
    <citation type="journal article" date="2021" name="PeerJ">
        <title>Extensive microbial diversity within the chicken gut microbiome revealed by metagenomics and culture.</title>
        <authorList>
            <person name="Gilroy R."/>
            <person name="Ravi A."/>
            <person name="Getino M."/>
            <person name="Pursley I."/>
            <person name="Horton D.L."/>
            <person name="Alikhan N.F."/>
            <person name="Baker D."/>
            <person name="Gharbi K."/>
            <person name="Hall N."/>
            <person name="Watson M."/>
            <person name="Adriaenssens E.M."/>
            <person name="Foster-Nyarko E."/>
            <person name="Jarju S."/>
            <person name="Secka A."/>
            <person name="Antonio M."/>
            <person name="Oren A."/>
            <person name="Chaudhuri R.R."/>
            <person name="La Ragione R."/>
            <person name="Hildebrand F."/>
            <person name="Pallen M.J."/>
        </authorList>
    </citation>
    <scope>NUCLEOTIDE SEQUENCE</scope>
    <source>
        <strain evidence="19">3924</strain>
    </source>
</reference>
<keyword evidence="16" id="KW-0460">Magnesium</keyword>
<sequence>MKRTIAIVAGGDSSEVIVSLRSASGIYSFIDGDRYTKYIVTIVGTEWNVILSETEKAPIDKNDFSFIAPDGVKIRFDFAYITIHGTPGENGILQGYLRLLHIPFSCCDVLASALTFDKYACNNFLKSFGIRCAESILLRRGETISAKEVTRRIGYPCFVKPSVGGSSFGITKVKSEEEVQTAIDKAFAEGDEVMIEAFIQGTEVTSGMYRTKTATRIFPITEVVTDNEFFDYDAKYNGQVQEITPARVSDELTREVQATTARIYSLVGAKGIIRVDYIISADGTINLLEVNTTPGMTSTSFIPQQVRAAGLDMKEVMTEIIENEF</sequence>
<dbReference type="Gene3D" id="3.40.50.20">
    <property type="match status" value="1"/>
</dbReference>
<keyword evidence="16" id="KW-0464">Manganese</keyword>
<dbReference type="InterPro" id="IPR013815">
    <property type="entry name" value="ATP_grasp_subdomain_1"/>
</dbReference>
<dbReference type="NCBIfam" id="NF002527">
    <property type="entry name" value="PRK01966.1-3"/>
    <property type="match status" value="1"/>
</dbReference>
<dbReference type="NCBIfam" id="TIGR01205">
    <property type="entry name" value="D_ala_D_alaTIGR"/>
    <property type="match status" value="1"/>
</dbReference>
<keyword evidence="11 14" id="KW-0573">Peptidoglycan synthesis</keyword>
<evidence type="ECO:0000256" key="12">
    <source>
        <dbReference type="ARBA" id="ARBA00023316"/>
    </source>
</evidence>
<keyword evidence="5 14" id="KW-0963">Cytoplasm</keyword>
<name>A0A940DKZ8_9BACT</name>
<evidence type="ECO:0000256" key="1">
    <source>
        <dbReference type="ARBA" id="ARBA00001936"/>
    </source>
</evidence>
<feature type="active site" evidence="15">
    <location>
        <position position="166"/>
    </location>
</feature>
<dbReference type="GO" id="GO:0009252">
    <property type="term" value="P:peptidoglycan biosynthetic process"/>
    <property type="evidence" value="ECO:0007669"/>
    <property type="project" value="UniProtKB-UniRule"/>
</dbReference>
<proteinExistence type="inferred from homology"/>